<feature type="domain" description="Nudix hydrolase" evidence="6">
    <location>
        <begin position="32"/>
        <end position="164"/>
    </location>
</feature>
<feature type="transmembrane region" description="Helical" evidence="4">
    <location>
        <begin position="244"/>
        <end position="264"/>
    </location>
</feature>
<dbReference type="SUPFAM" id="SSF55811">
    <property type="entry name" value="Nudix"/>
    <property type="match status" value="1"/>
</dbReference>
<dbReference type="Gene3D" id="3.90.79.10">
    <property type="entry name" value="Nucleoside Triphosphate Pyrophosphohydrolase"/>
    <property type="match status" value="1"/>
</dbReference>
<dbReference type="SUPFAM" id="SSF48317">
    <property type="entry name" value="Acid phosphatase/Vanadium-dependent haloperoxidase"/>
    <property type="match status" value="1"/>
</dbReference>
<feature type="transmembrane region" description="Helical" evidence="4">
    <location>
        <begin position="341"/>
        <end position="361"/>
    </location>
</feature>
<dbReference type="EC" id="3.6.1.27" evidence="1"/>
<keyword evidence="4" id="KW-1133">Transmembrane helix</keyword>
<gene>
    <name evidence="7" type="ORF">N8M53_07535</name>
</gene>
<dbReference type="AlphaFoldDB" id="A0AA47KIZ3"/>
<dbReference type="InterPro" id="IPR036938">
    <property type="entry name" value="PAP2/HPO_sf"/>
</dbReference>
<feature type="transmembrane region" description="Helical" evidence="4">
    <location>
        <begin position="373"/>
        <end position="390"/>
    </location>
</feature>
<evidence type="ECO:0000256" key="5">
    <source>
        <dbReference type="SAM" id="SignalP"/>
    </source>
</evidence>
<evidence type="ECO:0000256" key="4">
    <source>
        <dbReference type="SAM" id="Phobius"/>
    </source>
</evidence>
<evidence type="ECO:0000256" key="3">
    <source>
        <dbReference type="ARBA" id="ARBA00047594"/>
    </source>
</evidence>
<feature type="transmembrane region" description="Helical" evidence="4">
    <location>
        <begin position="428"/>
        <end position="448"/>
    </location>
</feature>
<accession>A0AA47KIZ3</accession>
<proteinExistence type="predicted"/>
<reference evidence="7" key="1">
    <citation type="submission" date="2022-09" db="EMBL/GenBank/DDBJ databases">
        <authorList>
            <person name="Li Z.-J."/>
        </authorList>
    </citation>
    <scope>NUCLEOTIDE SEQUENCE</scope>
    <source>
        <strain evidence="7">TGB11</strain>
    </source>
</reference>
<feature type="transmembrane region" description="Helical" evidence="4">
    <location>
        <begin position="315"/>
        <end position="335"/>
    </location>
</feature>
<dbReference type="CDD" id="cd02883">
    <property type="entry name" value="NUDIX_Hydrolase"/>
    <property type="match status" value="1"/>
</dbReference>
<feature type="signal peptide" evidence="5">
    <location>
        <begin position="1"/>
        <end position="22"/>
    </location>
</feature>
<dbReference type="Pfam" id="PF00293">
    <property type="entry name" value="NUDIX"/>
    <property type="match status" value="1"/>
</dbReference>
<feature type="transmembrane region" description="Helical" evidence="4">
    <location>
        <begin position="454"/>
        <end position="477"/>
    </location>
</feature>
<protein>
    <recommendedName>
        <fullName evidence="1">undecaprenyl-diphosphate phosphatase</fullName>
        <ecNumber evidence="1">3.6.1.27</ecNumber>
    </recommendedName>
    <alternativeName>
        <fullName evidence="2">Undecaprenyl pyrophosphate phosphatase</fullName>
    </alternativeName>
</protein>
<dbReference type="Proteomes" id="UP001164748">
    <property type="component" value="Chromosome"/>
</dbReference>
<name>A0AA47KIZ3_9GAMM</name>
<evidence type="ECO:0000313" key="8">
    <source>
        <dbReference type="Proteomes" id="UP001164748"/>
    </source>
</evidence>
<dbReference type="RefSeq" id="WP_269578331.1">
    <property type="nucleotide sequence ID" value="NZ_CP114588.1"/>
</dbReference>
<comment type="catalytic activity">
    <reaction evidence="3">
        <text>di-trans,octa-cis-undecaprenyl diphosphate + H2O = di-trans,octa-cis-undecaprenyl phosphate + phosphate + H(+)</text>
        <dbReference type="Rhea" id="RHEA:28094"/>
        <dbReference type="ChEBI" id="CHEBI:15377"/>
        <dbReference type="ChEBI" id="CHEBI:15378"/>
        <dbReference type="ChEBI" id="CHEBI:43474"/>
        <dbReference type="ChEBI" id="CHEBI:58405"/>
        <dbReference type="ChEBI" id="CHEBI:60392"/>
        <dbReference type="EC" id="3.6.1.27"/>
    </reaction>
</comment>
<keyword evidence="4" id="KW-0812">Transmembrane</keyword>
<dbReference type="InterPro" id="IPR000326">
    <property type="entry name" value="PAP2/HPO"/>
</dbReference>
<sequence length="493" mass="53206">MKRIIAVLLSVFSGLVSSDALAENETTFSAEQGIAGVACIISDPAGRVLLVKDTVTGRYGLPGGRVNLAESPSRALAREVFEETAIRVTVGNIYHQDERGVLFACQSQAPLPVVSTAEGVGLLPAWRAPHFASEIEQARLVPRAHAQDYRYRFNDRRDRLWSLAEKTPSSDVSALADFSALAPVFYVSQYGLVSGLQNAVHQLGETGKTTVSAIFKLVNTLGETAFYIALVPLFLVFRGHKSALSLLFLLISAAAVSTTLKSGFAMPRPFYLWPDLQIGQASGFTVPSGHTLLAAAVMTAWYLKRRVIHPPAFSALVMALVVIVLMGLNRMYLGVHFASDVVIGALVGSSVAWATVKLDAVTVGNDRPMLTTGRIWFLACLIMALLALALKIPNLVYLSALAAGVYTGQVWHKLFPSHKPASQLNGKVLTLVWIFFGIAAIVGAAWGVAQLTGLSWIVLIVVSMAAWSLGPWVLIASPELAKWSGKRLGWREW</sequence>
<dbReference type="PROSITE" id="PS51462">
    <property type="entry name" value="NUDIX"/>
    <property type="match status" value="1"/>
</dbReference>
<keyword evidence="4" id="KW-0472">Membrane</keyword>
<organism evidence="7 8">
    <name type="scientific">Salinivibrio kushneri</name>
    <dbReference type="NCBI Taxonomy" id="1908198"/>
    <lineage>
        <taxon>Bacteria</taxon>
        <taxon>Pseudomonadati</taxon>
        <taxon>Pseudomonadota</taxon>
        <taxon>Gammaproteobacteria</taxon>
        <taxon>Vibrionales</taxon>
        <taxon>Vibrionaceae</taxon>
        <taxon>Salinivibrio</taxon>
    </lineage>
</organism>
<feature type="transmembrane region" description="Helical" evidence="4">
    <location>
        <begin position="217"/>
        <end position="237"/>
    </location>
</feature>
<feature type="chain" id="PRO_5041459742" description="undecaprenyl-diphosphate phosphatase" evidence="5">
    <location>
        <begin position="23"/>
        <end position="493"/>
    </location>
</feature>
<dbReference type="SMART" id="SM00014">
    <property type="entry name" value="acidPPc"/>
    <property type="match status" value="1"/>
</dbReference>
<dbReference type="Gene3D" id="1.20.144.10">
    <property type="entry name" value="Phosphatidic acid phosphatase type 2/haloperoxidase"/>
    <property type="match status" value="1"/>
</dbReference>
<dbReference type="Pfam" id="PF01569">
    <property type="entry name" value="PAP2"/>
    <property type="match status" value="1"/>
</dbReference>
<dbReference type="PANTHER" id="PTHR14969:SF13">
    <property type="entry name" value="AT30094P"/>
    <property type="match status" value="1"/>
</dbReference>
<dbReference type="PANTHER" id="PTHR14969">
    <property type="entry name" value="SPHINGOSINE-1-PHOSPHATE PHOSPHOHYDROLASE"/>
    <property type="match status" value="1"/>
</dbReference>
<dbReference type="InterPro" id="IPR015797">
    <property type="entry name" value="NUDIX_hydrolase-like_dom_sf"/>
</dbReference>
<dbReference type="EMBL" id="CP114588">
    <property type="protein sequence ID" value="WBA07717.1"/>
    <property type="molecule type" value="Genomic_DNA"/>
</dbReference>
<evidence type="ECO:0000256" key="2">
    <source>
        <dbReference type="ARBA" id="ARBA00032707"/>
    </source>
</evidence>
<keyword evidence="5" id="KW-0732">Signal</keyword>
<evidence type="ECO:0000259" key="6">
    <source>
        <dbReference type="PROSITE" id="PS51462"/>
    </source>
</evidence>
<evidence type="ECO:0000313" key="7">
    <source>
        <dbReference type="EMBL" id="WBA07717.1"/>
    </source>
</evidence>
<feature type="transmembrane region" description="Helical" evidence="4">
    <location>
        <begin position="284"/>
        <end position="303"/>
    </location>
</feature>
<evidence type="ECO:0000256" key="1">
    <source>
        <dbReference type="ARBA" id="ARBA00012374"/>
    </source>
</evidence>
<dbReference type="GO" id="GO:0050380">
    <property type="term" value="F:undecaprenyl-diphosphatase activity"/>
    <property type="evidence" value="ECO:0007669"/>
    <property type="project" value="UniProtKB-EC"/>
</dbReference>
<dbReference type="InterPro" id="IPR000086">
    <property type="entry name" value="NUDIX_hydrolase_dom"/>
</dbReference>